<dbReference type="Proteomes" id="UP001196413">
    <property type="component" value="Unassembled WGS sequence"/>
</dbReference>
<feature type="region of interest" description="Disordered" evidence="1">
    <location>
        <begin position="70"/>
        <end position="92"/>
    </location>
</feature>
<accession>A0AAD5QBN7</accession>
<sequence length="92" mass="10626">MEQPNSLPTVLPTEHRKSVWRIFCLRMKTTRIEVRKRIENEAIDALGNEMKQQTLISKNSNPFRTRSLRSEFTQSDTAGQGNYADIELAETT</sequence>
<evidence type="ECO:0000313" key="3">
    <source>
        <dbReference type="Proteomes" id="UP001196413"/>
    </source>
</evidence>
<dbReference type="EMBL" id="JAHQIW010000031">
    <property type="protein sequence ID" value="KAJ1345612.1"/>
    <property type="molecule type" value="Genomic_DNA"/>
</dbReference>
<gene>
    <name evidence="2" type="ORF">KIN20_000186</name>
</gene>
<evidence type="ECO:0000256" key="1">
    <source>
        <dbReference type="SAM" id="MobiDB-lite"/>
    </source>
</evidence>
<organism evidence="2 3">
    <name type="scientific">Parelaphostrongylus tenuis</name>
    <name type="common">Meningeal worm</name>
    <dbReference type="NCBI Taxonomy" id="148309"/>
    <lineage>
        <taxon>Eukaryota</taxon>
        <taxon>Metazoa</taxon>
        <taxon>Ecdysozoa</taxon>
        <taxon>Nematoda</taxon>
        <taxon>Chromadorea</taxon>
        <taxon>Rhabditida</taxon>
        <taxon>Rhabditina</taxon>
        <taxon>Rhabditomorpha</taxon>
        <taxon>Strongyloidea</taxon>
        <taxon>Metastrongylidae</taxon>
        <taxon>Parelaphostrongylus</taxon>
    </lineage>
</organism>
<comment type="caution">
    <text evidence="2">The sequence shown here is derived from an EMBL/GenBank/DDBJ whole genome shotgun (WGS) entry which is preliminary data.</text>
</comment>
<evidence type="ECO:0000313" key="2">
    <source>
        <dbReference type="EMBL" id="KAJ1345612.1"/>
    </source>
</evidence>
<protein>
    <submittedName>
        <fullName evidence="2">Uncharacterized protein</fullName>
    </submittedName>
</protein>
<keyword evidence="3" id="KW-1185">Reference proteome</keyword>
<proteinExistence type="predicted"/>
<feature type="compositionally biased region" description="Polar residues" evidence="1">
    <location>
        <begin position="70"/>
        <end position="80"/>
    </location>
</feature>
<dbReference type="AlphaFoldDB" id="A0AAD5QBN7"/>
<reference evidence="2" key="1">
    <citation type="submission" date="2021-06" db="EMBL/GenBank/DDBJ databases">
        <title>Parelaphostrongylus tenuis whole genome reference sequence.</title>
        <authorList>
            <person name="Garwood T.J."/>
            <person name="Larsen P.A."/>
            <person name="Fountain-Jones N.M."/>
            <person name="Garbe J.R."/>
            <person name="Macchietto M.G."/>
            <person name="Kania S.A."/>
            <person name="Gerhold R.W."/>
            <person name="Richards J.E."/>
            <person name="Wolf T.M."/>
        </authorList>
    </citation>
    <scope>NUCLEOTIDE SEQUENCE</scope>
    <source>
        <strain evidence="2">MNPRO001-30</strain>
        <tissue evidence="2">Meninges</tissue>
    </source>
</reference>
<name>A0AAD5QBN7_PARTN</name>